<gene>
    <name evidence="1" type="ORF">RFH47_07780</name>
</gene>
<dbReference type="EMBL" id="JAVIDL010000011">
    <property type="protein sequence ID" value="MDQ8935625.1"/>
    <property type="molecule type" value="Genomic_DNA"/>
</dbReference>
<evidence type="ECO:0000313" key="1">
    <source>
        <dbReference type="EMBL" id="MDQ8935625.1"/>
    </source>
</evidence>
<accession>A0AAW8J8X3</accession>
<sequence>MSKRPKPWIEDSDPLKPYYGKLSNQEYTNISQIVTLWINHHPYLDPLVISENKKVNLLDYSNHYNEQCSQSLYKLLCETLEQTDSFLYWMPIDNNEKTANVFAAYSPAMIAKTPIGVEYLDYASRSFLQMLNGSYAIIENNQNFIALVVDGYYMQVALDSNLINSQFQKYIRNWNDMEKNLDKITAQCINFVVT</sequence>
<protein>
    <submittedName>
        <fullName evidence="1">Uncharacterized protein</fullName>
    </submittedName>
</protein>
<proteinExistence type="predicted"/>
<dbReference type="AlphaFoldDB" id="A0AAW8J8X3"/>
<reference evidence="1" key="1">
    <citation type="submission" date="2023-08" db="EMBL/GenBank/DDBJ databases">
        <title>Emergence of clinically-relevant ST2 carbapenem-resistant Acinetobacter baumannii strains in hospital sewages in Zhejiang, East of China.</title>
        <authorList>
            <person name="Kaichao C."/>
            <person name="Zhang R."/>
        </authorList>
    </citation>
    <scope>NUCLEOTIDE SEQUENCE</scope>
    <source>
        <strain evidence="1">M-RB-37</strain>
    </source>
</reference>
<dbReference type="RefSeq" id="WP_308981345.1">
    <property type="nucleotide sequence ID" value="NZ_JAVIDL010000011.1"/>
</dbReference>
<comment type="caution">
    <text evidence="1">The sequence shown here is derived from an EMBL/GenBank/DDBJ whole genome shotgun (WGS) entry which is preliminary data.</text>
</comment>
<evidence type="ECO:0000313" key="2">
    <source>
        <dbReference type="Proteomes" id="UP001243844"/>
    </source>
</evidence>
<dbReference type="Proteomes" id="UP001243844">
    <property type="component" value="Unassembled WGS sequence"/>
</dbReference>
<organism evidence="1 2">
    <name type="scientific">Acinetobacter rudis</name>
    <dbReference type="NCBI Taxonomy" id="632955"/>
    <lineage>
        <taxon>Bacteria</taxon>
        <taxon>Pseudomonadati</taxon>
        <taxon>Pseudomonadota</taxon>
        <taxon>Gammaproteobacteria</taxon>
        <taxon>Moraxellales</taxon>
        <taxon>Moraxellaceae</taxon>
        <taxon>Acinetobacter</taxon>
    </lineage>
</organism>
<name>A0AAW8J8X3_9GAMM</name>